<protein>
    <submittedName>
        <fullName evidence="2">Uncharacterized protein</fullName>
    </submittedName>
</protein>
<evidence type="ECO:0000313" key="2">
    <source>
        <dbReference type="EMBL" id="TIC79566.1"/>
    </source>
</evidence>
<dbReference type="AlphaFoldDB" id="A0A4T0UM89"/>
<dbReference type="Proteomes" id="UP000308891">
    <property type="component" value="Unassembled WGS sequence"/>
</dbReference>
<proteinExistence type="predicted"/>
<dbReference type="EMBL" id="STGJ01000017">
    <property type="protein sequence ID" value="TIC79566.1"/>
    <property type="molecule type" value="Genomic_DNA"/>
</dbReference>
<dbReference type="OrthoDB" id="8781373at2"/>
<evidence type="ECO:0000256" key="1">
    <source>
        <dbReference type="SAM" id="MobiDB-lite"/>
    </source>
</evidence>
<keyword evidence="3" id="KW-1185">Reference proteome</keyword>
<evidence type="ECO:0000313" key="3">
    <source>
        <dbReference type="Proteomes" id="UP000308891"/>
    </source>
</evidence>
<feature type="region of interest" description="Disordered" evidence="1">
    <location>
        <begin position="25"/>
        <end position="49"/>
    </location>
</feature>
<accession>A0A4T0UM89</accession>
<reference evidence="2 3" key="1">
    <citation type="submission" date="2019-04" db="EMBL/GenBank/DDBJ databases">
        <title>Crenobacter sp. nov.</title>
        <authorList>
            <person name="Shi S."/>
        </authorList>
    </citation>
    <scope>NUCLEOTIDE SEQUENCE [LARGE SCALE GENOMIC DNA]</scope>
    <source>
        <strain evidence="2 3">GY 70310</strain>
    </source>
</reference>
<organism evidence="2 3">
    <name type="scientific">Crenobacter intestini</name>
    <dbReference type="NCBI Taxonomy" id="2563443"/>
    <lineage>
        <taxon>Bacteria</taxon>
        <taxon>Pseudomonadati</taxon>
        <taxon>Pseudomonadota</taxon>
        <taxon>Betaproteobacteria</taxon>
        <taxon>Neisseriales</taxon>
        <taxon>Neisseriaceae</taxon>
        <taxon>Crenobacter</taxon>
    </lineage>
</organism>
<name>A0A4T0UM89_9NEIS</name>
<gene>
    <name evidence="2" type="ORF">E5K04_13580</name>
</gene>
<sequence length="73" mass="8315">MSNGWTPERRAKQAELIRQWQPWAKSTGARTAEGKAASARNSTKHGLYSKAAKAERAELRALLRHMARRLRED</sequence>
<comment type="caution">
    <text evidence="2">The sequence shown here is derived from an EMBL/GenBank/DDBJ whole genome shotgun (WGS) entry which is preliminary data.</text>
</comment>